<organism evidence="1 2">
    <name type="scientific">Nyssa sinensis</name>
    <dbReference type="NCBI Taxonomy" id="561372"/>
    <lineage>
        <taxon>Eukaryota</taxon>
        <taxon>Viridiplantae</taxon>
        <taxon>Streptophyta</taxon>
        <taxon>Embryophyta</taxon>
        <taxon>Tracheophyta</taxon>
        <taxon>Spermatophyta</taxon>
        <taxon>Magnoliopsida</taxon>
        <taxon>eudicotyledons</taxon>
        <taxon>Gunneridae</taxon>
        <taxon>Pentapetalae</taxon>
        <taxon>asterids</taxon>
        <taxon>Cornales</taxon>
        <taxon>Nyssaceae</taxon>
        <taxon>Nyssa</taxon>
    </lineage>
</organism>
<dbReference type="PANTHER" id="PTHR11439">
    <property type="entry name" value="GAG-POL-RELATED RETROTRANSPOSON"/>
    <property type="match status" value="1"/>
</dbReference>
<dbReference type="Proteomes" id="UP000325577">
    <property type="component" value="Linkage Group LG0"/>
</dbReference>
<name>A0A5J5C477_9ASTE</name>
<gene>
    <name evidence="1" type="ORF">F0562_001877</name>
</gene>
<sequence>MDYAYQSRHPLTQLAAMVTQTNATPVAEDPWFADSGANQHITANLEQLTLAQSYTGQEHVAVGNGQAHRDSTGLHLRQSKYIDDLLHRTKMIGAKPYPSPCSSGLKLSAHDGEPLSAAQIIEYRQPVGALQYCTLTHPDIAFSVNQLCQHMHCPRSTHWSAAKWVLRYLKGTIDNGLWYQKGSLTLQVYCDSDWAGNSDDRRSTTGYGVFFGSCLVSSTAKKQTVVAHSSTEAEYQA</sequence>
<dbReference type="CDD" id="cd09272">
    <property type="entry name" value="RNase_HI_RT_Ty1"/>
    <property type="match status" value="1"/>
</dbReference>
<accession>A0A5J5C477</accession>
<proteinExistence type="predicted"/>
<protein>
    <recommendedName>
        <fullName evidence="3">Reverse transcriptase Ty1/copia-type domain-containing protein</fullName>
    </recommendedName>
</protein>
<keyword evidence="2" id="KW-1185">Reference proteome</keyword>
<dbReference type="AlphaFoldDB" id="A0A5J5C477"/>
<reference evidence="1 2" key="1">
    <citation type="submission" date="2019-09" db="EMBL/GenBank/DDBJ databases">
        <title>A chromosome-level genome assembly of the Chinese tupelo Nyssa sinensis.</title>
        <authorList>
            <person name="Yang X."/>
            <person name="Kang M."/>
            <person name="Yang Y."/>
            <person name="Xiong H."/>
            <person name="Wang M."/>
            <person name="Zhang Z."/>
            <person name="Wang Z."/>
            <person name="Wu H."/>
            <person name="Ma T."/>
            <person name="Liu J."/>
            <person name="Xi Z."/>
        </authorList>
    </citation>
    <scope>NUCLEOTIDE SEQUENCE [LARGE SCALE GENOMIC DNA]</scope>
    <source>
        <strain evidence="1">J267</strain>
        <tissue evidence="1">Leaf</tissue>
    </source>
</reference>
<dbReference type="PANTHER" id="PTHR11439:SF500">
    <property type="entry name" value="RNA-DIRECTED DNA POLYMERASE"/>
    <property type="match status" value="1"/>
</dbReference>
<dbReference type="EMBL" id="CM018031">
    <property type="protein sequence ID" value="KAA8550193.1"/>
    <property type="molecule type" value="Genomic_DNA"/>
</dbReference>
<dbReference type="OrthoDB" id="1931513at2759"/>
<evidence type="ECO:0008006" key="3">
    <source>
        <dbReference type="Google" id="ProtNLM"/>
    </source>
</evidence>
<evidence type="ECO:0000313" key="2">
    <source>
        <dbReference type="Proteomes" id="UP000325577"/>
    </source>
</evidence>
<evidence type="ECO:0000313" key="1">
    <source>
        <dbReference type="EMBL" id="KAA8550193.1"/>
    </source>
</evidence>